<dbReference type="NCBIfam" id="TIGR01455">
    <property type="entry name" value="glmM"/>
    <property type="match status" value="1"/>
</dbReference>
<feature type="binding site" evidence="9">
    <location>
        <position position="243"/>
    </location>
    <ligand>
        <name>Mg(2+)</name>
        <dbReference type="ChEBI" id="CHEBI:18420"/>
    </ligand>
</feature>
<dbReference type="GO" id="GO:0006048">
    <property type="term" value="P:UDP-N-acetylglucosamine biosynthetic process"/>
    <property type="evidence" value="ECO:0007669"/>
    <property type="project" value="TreeGrafter"/>
</dbReference>
<dbReference type="GO" id="GO:0008966">
    <property type="term" value="F:phosphoglucosamine mutase activity"/>
    <property type="evidence" value="ECO:0007669"/>
    <property type="project" value="UniProtKB-UniRule"/>
</dbReference>
<comment type="catalytic activity">
    <reaction evidence="6 9 11">
        <text>alpha-D-glucosamine 1-phosphate = D-glucosamine 6-phosphate</text>
        <dbReference type="Rhea" id="RHEA:23424"/>
        <dbReference type="ChEBI" id="CHEBI:58516"/>
        <dbReference type="ChEBI" id="CHEBI:58725"/>
        <dbReference type="EC" id="5.4.2.10"/>
    </reaction>
</comment>
<feature type="binding site" description="via phosphate group" evidence="9">
    <location>
        <position position="104"/>
    </location>
    <ligand>
        <name>Mg(2+)</name>
        <dbReference type="ChEBI" id="CHEBI:18420"/>
    </ligand>
</feature>
<dbReference type="RefSeq" id="WP_212526916.1">
    <property type="nucleotide sequence ID" value="NZ_JAGSOG010000010.1"/>
</dbReference>
<proteinExistence type="inferred from homology"/>
<sequence>MARLFGTDGVRGTANREVTAELALDLAVAAAHVLAERGDFAGHRPTAVIGRDPRASGEFLEAAVAAGLASAGVDVVRLGVLPTPAVAYLAIALGADFGVMLSASHNPAPDNGIKFFARGGLKLADEVEDAIEARLGEPWQRPVGADIGRITDLPDGVERYIDYLVSTVPNRLDGLRLVLDTAHGAAAVAAPAALRRLGAEVIAIGDAPNGLNINDGCGSTHLEALRDAVLEHGADLGVAHDGDADRILAVDHTGEVIDGDQIMAILALSLRERGALASDTVVATVMANLGFKIAMERAGLKVVQTAVGDRYVLEAMREGGFVLGGEQSGHIIMQEHATTGDGVLAGLHLLARVAESGKPLAELAAVMRKLPQVMVNVRGVDKSRLAASTELAAAVAEAEVELGSGGRVLLRPSGTEPLVRVMVEAQTQEQAESVAHRLADAVRAALTVADTVAEVA</sequence>
<feature type="domain" description="Alpha-D-phosphohexomutase alpha/beta/alpha" evidence="15">
    <location>
        <begin position="258"/>
        <end position="368"/>
    </location>
</feature>
<keyword evidence="17" id="KW-1185">Reference proteome</keyword>
<dbReference type="EMBL" id="JAGSOG010000010">
    <property type="protein sequence ID" value="MBR7832386.1"/>
    <property type="molecule type" value="Genomic_DNA"/>
</dbReference>
<feature type="domain" description="Alpha-D-phosphohexomutase alpha/beta/alpha" evidence="13">
    <location>
        <begin position="3"/>
        <end position="135"/>
    </location>
</feature>
<feature type="binding site" evidence="9">
    <location>
        <position position="245"/>
    </location>
    <ligand>
        <name>Mg(2+)</name>
        <dbReference type="ChEBI" id="CHEBI:18420"/>
    </ligand>
</feature>
<dbReference type="GO" id="GO:0009252">
    <property type="term" value="P:peptidoglycan biosynthetic process"/>
    <property type="evidence" value="ECO:0007669"/>
    <property type="project" value="TreeGrafter"/>
</dbReference>
<dbReference type="SUPFAM" id="SSF55957">
    <property type="entry name" value="Phosphoglucomutase, C-terminal domain"/>
    <property type="match status" value="1"/>
</dbReference>
<evidence type="ECO:0000259" key="13">
    <source>
        <dbReference type="Pfam" id="PF02878"/>
    </source>
</evidence>
<dbReference type="Pfam" id="PF02880">
    <property type="entry name" value="PGM_PMM_III"/>
    <property type="match status" value="1"/>
</dbReference>
<dbReference type="InterPro" id="IPR005846">
    <property type="entry name" value="A-D-PHexomutase_a/b/a-III"/>
</dbReference>
<dbReference type="GO" id="GO:0005975">
    <property type="term" value="P:carbohydrate metabolic process"/>
    <property type="evidence" value="ECO:0007669"/>
    <property type="project" value="InterPro"/>
</dbReference>
<dbReference type="GO" id="GO:0004615">
    <property type="term" value="F:phosphomannomutase activity"/>
    <property type="evidence" value="ECO:0007669"/>
    <property type="project" value="TreeGrafter"/>
</dbReference>
<comment type="PTM">
    <text evidence="9">Activated by phosphorylation.</text>
</comment>
<feature type="binding site" evidence="9">
    <location>
        <position position="241"/>
    </location>
    <ligand>
        <name>Mg(2+)</name>
        <dbReference type="ChEBI" id="CHEBI:18420"/>
    </ligand>
</feature>
<evidence type="ECO:0000259" key="15">
    <source>
        <dbReference type="Pfam" id="PF02880"/>
    </source>
</evidence>
<accession>A0A941EJJ4</accession>
<gene>
    <name evidence="9" type="primary">glmM</name>
    <name evidence="16" type="ORF">KDL01_03905</name>
</gene>
<feature type="domain" description="Alpha-D-phosphohexomutase C-terminal" evidence="12">
    <location>
        <begin position="374"/>
        <end position="440"/>
    </location>
</feature>
<dbReference type="AlphaFoldDB" id="A0A941EJJ4"/>
<feature type="modified residue" description="Phosphoserine" evidence="9">
    <location>
        <position position="104"/>
    </location>
</feature>
<dbReference type="PANTHER" id="PTHR42946">
    <property type="entry name" value="PHOSPHOHEXOSE MUTASE"/>
    <property type="match status" value="1"/>
</dbReference>
<dbReference type="FunFam" id="3.40.120.10:FF:000001">
    <property type="entry name" value="Phosphoglucosamine mutase"/>
    <property type="match status" value="1"/>
</dbReference>
<evidence type="ECO:0000259" key="12">
    <source>
        <dbReference type="Pfam" id="PF00408"/>
    </source>
</evidence>
<dbReference type="FunFam" id="3.30.310.50:FF:000001">
    <property type="entry name" value="Phosphoglucosamine mutase"/>
    <property type="match status" value="1"/>
</dbReference>
<dbReference type="InterPro" id="IPR050060">
    <property type="entry name" value="Phosphoglucosamine_mutase"/>
</dbReference>
<dbReference type="PROSITE" id="PS00710">
    <property type="entry name" value="PGM_PMM"/>
    <property type="match status" value="1"/>
</dbReference>
<dbReference type="GO" id="GO:0005829">
    <property type="term" value="C:cytosol"/>
    <property type="evidence" value="ECO:0007669"/>
    <property type="project" value="TreeGrafter"/>
</dbReference>
<evidence type="ECO:0000256" key="6">
    <source>
        <dbReference type="ARBA" id="ARBA00050364"/>
    </source>
</evidence>
<dbReference type="PRINTS" id="PR00509">
    <property type="entry name" value="PGMPMM"/>
</dbReference>
<evidence type="ECO:0000256" key="3">
    <source>
        <dbReference type="ARBA" id="ARBA00022723"/>
    </source>
</evidence>
<comment type="similarity">
    <text evidence="1 9 10">Belongs to the phosphohexose mutase family.</text>
</comment>
<name>A0A941EJJ4_9ACTN</name>
<reference evidence="16" key="1">
    <citation type="submission" date="2021-04" db="EMBL/GenBank/DDBJ databases">
        <title>Genome based classification of Actinospica acidithermotolerans sp. nov., an actinobacterium isolated from an Indonesian hot spring.</title>
        <authorList>
            <person name="Kusuma A.B."/>
            <person name="Putra K.E."/>
            <person name="Nafisah S."/>
            <person name="Loh J."/>
            <person name="Nouioui I."/>
            <person name="Goodfellow M."/>
        </authorList>
    </citation>
    <scope>NUCLEOTIDE SEQUENCE</scope>
    <source>
        <strain evidence="16">CSCA 57</strain>
    </source>
</reference>
<dbReference type="Pfam" id="PF02879">
    <property type="entry name" value="PGM_PMM_II"/>
    <property type="match status" value="1"/>
</dbReference>
<evidence type="ECO:0000256" key="5">
    <source>
        <dbReference type="ARBA" id="ARBA00023235"/>
    </source>
</evidence>
<dbReference type="PANTHER" id="PTHR42946:SF1">
    <property type="entry name" value="PHOSPHOGLUCOMUTASE (ALPHA-D-GLUCOSE-1,6-BISPHOSPHATE-DEPENDENT)"/>
    <property type="match status" value="1"/>
</dbReference>
<dbReference type="InterPro" id="IPR006352">
    <property type="entry name" value="GlmM_bact"/>
</dbReference>
<dbReference type="SUPFAM" id="SSF53738">
    <property type="entry name" value="Phosphoglucomutase, first 3 domains"/>
    <property type="match status" value="3"/>
</dbReference>
<protein>
    <recommendedName>
        <fullName evidence="8 9">Phosphoglucosamine mutase</fullName>
        <ecNumber evidence="7 9">5.4.2.10</ecNumber>
    </recommendedName>
</protein>
<dbReference type="GO" id="GO:0000287">
    <property type="term" value="F:magnesium ion binding"/>
    <property type="evidence" value="ECO:0007669"/>
    <property type="project" value="UniProtKB-UniRule"/>
</dbReference>
<evidence type="ECO:0000256" key="8">
    <source>
        <dbReference type="ARBA" id="ARBA00068193"/>
    </source>
</evidence>
<dbReference type="CDD" id="cd05802">
    <property type="entry name" value="GlmM"/>
    <property type="match status" value="1"/>
</dbReference>
<dbReference type="InterPro" id="IPR005844">
    <property type="entry name" value="A-D-PHexomutase_a/b/a-I"/>
</dbReference>
<feature type="domain" description="Alpha-D-phosphohexomutase alpha/beta/alpha" evidence="14">
    <location>
        <begin position="159"/>
        <end position="254"/>
    </location>
</feature>
<dbReference type="EC" id="5.4.2.10" evidence="7 9"/>
<dbReference type="FunFam" id="3.40.120.10:FF:000002">
    <property type="entry name" value="Phosphoglucosamine mutase"/>
    <property type="match status" value="1"/>
</dbReference>
<dbReference type="Gene3D" id="3.40.120.10">
    <property type="entry name" value="Alpha-D-Glucose-1,6-Bisphosphate, subunit A, domain 3"/>
    <property type="match status" value="3"/>
</dbReference>
<evidence type="ECO:0000256" key="7">
    <source>
        <dbReference type="ARBA" id="ARBA00066330"/>
    </source>
</evidence>
<evidence type="ECO:0000256" key="9">
    <source>
        <dbReference type="HAMAP-Rule" id="MF_01554"/>
    </source>
</evidence>
<keyword evidence="2 9" id="KW-0597">Phosphoprotein</keyword>
<evidence type="ECO:0000256" key="4">
    <source>
        <dbReference type="ARBA" id="ARBA00022842"/>
    </source>
</evidence>
<comment type="caution">
    <text evidence="16">The sequence shown here is derived from an EMBL/GenBank/DDBJ whole genome shotgun (WGS) entry which is preliminary data.</text>
</comment>
<dbReference type="InterPro" id="IPR005845">
    <property type="entry name" value="A-D-PHexomutase_a/b/a-II"/>
</dbReference>
<evidence type="ECO:0000313" key="17">
    <source>
        <dbReference type="Proteomes" id="UP000675781"/>
    </source>
</evidence>
<dbReference type="Proteomes" id="UP000675781">
    <property type="component" value="Unassembled WGS sequence"/>
</dbReference>
<dbReference type="Gene3D" id="3.30.310.50">
    <property type="entry name" value="Alpha-D-phosphohexomutase, C-terminal domain"/>
    <property type="match status" value="1"/>
</dbReference>
<dbReference type="Pfam" id="PF02878">
    <property type="entry name" value="PGM_PMM_I"/>
    <property type="match status" value="1"/>
</dbReference>
<dbReference type="InterPro" id="IPR016055">
    <property type="entry name" value="A-D-PHexomutase_a/b/a-I/II/III"/>
</dbReference>
<evidence type="ECO:0000256" key="10">
    <source>
        <dbReference type="RuleBase" id="RU004326"/>
    </source>
</evidence>
<evidence type="ECO:0000256" key="2">
    <source>
        <dbReference type="ARBA" id="ARBA00022553"/>
    </source>
</evidence>
<evidence type="ECO:0000256" key="1">
    <source>
        <dbReference type="ARBA" id="ARBA00010231"/>
    </source>
</evidence>
<dbReference type="Pfam" id="PF00408">
    <property type="entry name" value="PGM_PMM_IV"/>
    <property type="match status" value="1"/>
</dbReference>
<dbReference type="InterPro" id="IPR016066">
    <property type="entry name" value="A-D-PHexomutase_CS"/>
</dbReference>
<evidence type="ECO:0000259" key="14">
    <source>
        <dbReference type="Pfam" id="PF02879"/>
    </source>
</evidence>
<evidence type="ECO:0000313" key="16">
    <source>
        <dbReference type="EMBL" id="MBR7832386.1"/>
    </source>
</evidence>
<keyword evidence="5 9" id="KW-0413">Isomerase</keyword>
<keyword evidence="3 9" id="KW-0479">Metal-binding</keyword>
<organism evidence="16 17">
    <name type="scientific">Actinospica durhamensis</name>
    <dbReference type="NCBI Taxonomy" id="1508375"/>
    <lineage>
        <taxon>Bacteria</taxon>
        <taxon>Bacillati</taxon>
        <taxon>Actinomycetota</taxon>
        <taxon>Actinomycetes</taxon>
        <taxon>Catenulisporales</taxon>
        <taxon>Actinospicaceae</taxon>
        <taxon>Actinospica</taxon>
    </lineage>
</organism>
<feature type="active site" description="Phosphoserine intermediate" evidence="9">
    <location>
        <position position="104"/>
    </location>
</feature>
<dbReference type="HAMAP" id="MF_01554_B">
    <property type="entry name" value="GlmM_B"/>
    <property type="match status" value="1"/>
</dbReference>
<dbReference type="InterPro" id="IPR005841">
    <property type="entry name" value="Alpha-D-phosphohexomutase_SF"/>
</dbReference>
<dbReference type="InterPro" id="IPR005843">
    <property type="entry name" value="A-D-PHexomutase_C"/>
</dbReference>
<comment type="cofactor">
    <cofactor evidence="9">
        <name>Mg(2+)</name>
        <dbReference type="ChEBI" id="CHEBI:18420"/>
    </cofactor>
    <text evidence="9">Binds 1 Mg(2+) ion per subunit.</text>
</comment>
<dbReference type="InterPro" id="IPR036900">
    <property type="entry name" value="A-D-PHexomutase_C_sf"/>
</dbReference>
<dbReference type="NCBIfam" id="NF008139">
    <property type="entry name" value="PRK10887.1"/>
    <property type="match status" value="1"/>
</dbReference>
<comment type="function">
    <text evidence="9 11">Catalyzes the conversion of glucosamine-6-phosphate to glucosamine-1-phosphate.</text>
</comment>
<keyword evidence="4 9" id="KW-0460">Magnesium</keyword>
<evidence type="ECO:0000256" key="11">
    <source>
        <dbReference type="RuleBase" id="RU004327"/>
    </source>
</evidence>